<feature type="compositionally biased region" description="Basic and acidic residues" evidence="1">
    <location>
        <begin position="60"/>
        <end position="72"/>
    </location>
</feature>
<organism evidence="2 3">
    <name type="scientific">Paracoccus methylarcula</name>
    <dbReference type="NCBI Taxonomy" id="72022"/>
    <lineage>
        <taxon>Bacteria</taxon>
        <taxon>Pseudomonadati</taxon>
        <taxon>Pseudomonadota</taxon>
        <taxon>Alphaproteobacteria</taxon>
        <taxon>Rhodobacterales</taxon>
        <taxon>Paracoccaceae</taxon>
        <taxon>Paracoccus</taxon>
    </lineage>
</organism>
<dbReference type="Proteomes" id="UP000238137">
    <property type="component" value="Unassembled WGS sequence"/>
</dbReference>
<dbReference type="RefSeq" id="WP_106692001.1">
    <property type="nucleotide sequence ID" value="NZ_PXNQ02000008.1"/>
</dbReference>
<evidence type="ECO:0000313" key="3">
    <source>
        <dbReference type="Proteomes" id="UP000238137"/>
    </source>
</evidence>
<comment type="caution">
    <text evidence="2">The sequence shown here is derived from an EMBL/GenBank/DDBJ whole genome shotgun (WGS) entry which is preliminary data.</text>
</comment>
<gene>
    <name evidence="2" type="ORF">A7A09_014150</name>
</gene>
<keyword evidence="3" id="KW-1185">Reference proteome</keyword>
<evidence type="ECO:0000256" key="1">
    <source>
        <dbReference type="SAM" id="MobiDB-lite"/>
    </source>
</evidence>
<reference evidence="2" key="1">
    <citation type="submission" date="2018-05" db="EMBL/GenBank/DDBJ databases">
        <title>Reclassification of Methylarcula marina and Methylarcula terricola as Paracoccus methylarcula sp.nov., comb.nov. and Paracoccus terricola comb.nov.</title>
        <authorList>
            <person name="Shmareva M.N."/>
            <person name="Doronina N.V."/>
            <person name="Vasilenko O.V."/>
            <person name="Tarlachkov S.V."/>
            <person name="Trotsenko Y.A."/>
        </authorList>
    </citation>
    <scope>NUCLEOTIDE SEQUENCE [LARGE SCALE GENOMIC DNA]</scope>
    <source>
        <strain evidence="2">VKM B-2159</strain>
    </source>
</reference>
<dbReference type="EMBL" id="PXNQ02000008">
    <property type="protein sequence ID" value="RNF34033.1"/>
    <property type="molecule type" value="Genomic_DNA"/>
</dbReference>
<evidence type="ECO:0000313" key="2">
    <source>
        <dbReference type="EMBL" id="RNF34033.1"/>
    </source>
</evidence>
<feature type="region of interest" description="Disordered" evidence="1">
    <location>
        <begin position="50"/>
        <end position="72"/>
    </location>
</feature>
<dbReference type="OrthoDB" id="200308at2"/>
<sequence length="72" mass="8044">MTIEREGHVTHLIAEWVEDISSMFLTLALPVTVDMDDGRAGEMPTLAAEMSATQPAYPKEQAEKLFSNRDLH</sequence>
<proteinExistence type="predicted"/>
<dbReference type="AlphaFoldDB" id="A0A422QVM9"/>
<name>A0A422QVM9_9RHOB</name>
<accession>A0A422QVM9</accession>
<protein>
    <submittedName>
        <fullName evidence="2">Uncharacterized protein</fullName>
    </submittedName>
</protein>